<dbReference type="InterPro" id="IPR029063">
    <property type="entry name" value="SAM-dependent_MTases_sf"/>
</dbReference>
<dbReference type="SUPFAM" id="SSF53335">
    <property type="entry name" value="S-adenosyl-L-methionine-dependent methyltransferases"/>
    <property type="match status" value="1"/>
</dbReference>
<organism evidence="2 3">
    <name type="scientific">Candidatus Nephthysia bennettiae</name>
    <dbReference type="NCBI Taxonomy" id="3127016"/>
    <lineage>
        <taxon>Bacteria</taxon>
        <taxon>Bacillati</taxon>
        <taxon>Candidatus Dormiibacterota</taxon>
        <taxon>Candidatus Dormibacteria</taxon>
        <taxon>Candidatus Dormibacterales</taxon>
        <taxon>Candidatus Dormibacteraceae</taxon>
        <taxon>Candidatus Nephthysia</taxon>
    </lineage>
</organism>
<sequence length="160" mass="17306">VQADAALELPFPSGSFDAVVSIDAVNHLPDRPRVLSDWARLLKPGARLLFTDSAVVSGPLSSAEIATRSAAGYYLFVPEGENDRALVQAGLTVLATEDATAHLASIAQRRSSARAKRAEALHGIEGAREFEAGQRFLDMAALLARERRLKRLIYLARKPD</sequence>
<evidence type="ECO:0000313" key="3">
    <source>
        <dbReference type="Proteomes" id="UP000612893"/>
    </source>
</evidence>
<dbReference type="Pfam" id="PF08241">
    <property type="entry name" value="Methyltransf_11"/>
    <property type="match status" value="1"/>
</dbReference>
<dbReference type="AlphaFoldDB" id="A0A934N9Z0"/>
<dbReference type="EMBL" id="JAEKNR010000230">
    <property type="protein sequence ID" value="MBJ7600951.1"/>
    <property type="molecule type" value="Genomic_DNA"/>
</dbReference>
<dbReference type="GO" id="GO:0008757">
    <property type="term" value="F:S-adenosylmethionine-dependent methyltransferase activity"/>
    <property type="evidence" value="ECO:0007669"/>
    <property type="project" value="InterPro"/>
</dbReference>
<dbReference type="InterPro" id="IPR013216">
    <property type="entry name" value="Methyltransf_11"/>
</dbReference>
<proteinExistence type="predicted"/>
<dbReference type="GO" id="GO:0032259">
    <property type="term" value="P:methylation"/>
    <property type="evidence" value="ECO:0007669"/>
    <property type="project" value="UniProtKB-KW"/>
</dbReference>
<dbReference type="Gene3D" id="3.40.50.150">
    <property type="entry name" value="Vaccinia Virus protein VP39"/>
    <property type="match status" value="1"/>
</dbReference>
<comment type="caution">
    <text evidence="2">The sequence shown here is derived from an EMBL/GenBank/DDBJ whole genome shotgun (WGS) entry which is preliminary data.</text>
</comment>
<dbReference type="CDD" id="cd02440">
    <property type="entry name" value="AdoMet_MTases"/>
    <property type="match status" value="1"/>
</dbReference>
<keyword evidence="2" id="KW-0808">Transferase</keyword>
<feature type="non-terminal residue" evidence="2">
    <location>
        <position position="1"/>
    </location>
</feature>
<reference evidence="2" key="1">
    <citation type="submission" date="2020-10" db="EMBL/GenBank/DDBJ databases">
        <title>Ca. Dormibacterota MAGs.</title>
        <authorList>
            <person name="Montgomery K."/>
        </authorList>
    </citation>
    <scope>NUCLEOTIDE SEQUENCE [LARGE SCALE GENOMIC DNA]</scope>
    <source>
        <strain evidence="2">SC8812_S17_10</strain>
    </source>
</reference>
<dbReference type="RefSeq" id="WP_338204948.1">
    <property type="nucleotide sequence ID" value="NZ_JAEKNR010000230.1"/>
</dbReference>
<dbReference type="Proteomes" id="UP000612893">
    <property type="component" value="Unassembled WGS sequence"/>
</dbReference>
<evidence type="ECO:0000313" key="2">
    <source>
        <dbReference type="EMBL" id="MBJ7600951.1"/>
    </source>
</evidence>
<protein>
    <submittedName>
        <fullName evidence="2">Methyltransferase domain-containing protein</fullName>
    </submittedName>
</protein>
<keyword evidence="3" id="KW-1185">Reference proteome</keyword>
<keyword evidence="2" id="KW-0489">Methyltransferase</keyword>
<name>A0A934N9Z0_9BACT</name>
<evidence type="ECO:0000259" key="1">
    <source>
        <dbReference type="Pfam" id="PF08241"/>
    </source>
</evidence>
<accession>A0A934N9Z0</accession>
<feature type="domain" description="Methyltransferase type 11" evidence="1">
    <location>
        <begin position="2"/>
        <end position="50"/>
    </location>
</feature>
<gene>
    <name evidence="2" type="ORF">JF922_23140</name>
</gene>